<evidence type="ECO:0000313" key="3">
    <source>
        <dbReference type="EMBL" id="KAJ8431769.1"/>
    </source>
</evidence>
<dbReference type="EMBL" id="JAKOGI010000664">
    <property type="protein sequence ID" value="KAJ8431769.1"/>
    <property type="molecule type" value="Genomic_DNA"/>
</dbReference>
<dbReference type="OrthoDB" id="61116at2759"/>
<evidence type="ECO:0000256" key="2">
    <source>
        <dbReference type="SAM" id="MobiDB-lite"/>
    </source>
</evidence>
<keyword evidence="4" id="KW-1185">Reference proteome</keyword>
<evidence type="ECO:0000256" key="1">
    <source>
        <dbReference type="PROSITE-ProRule" id="PRU00489"/>
    </source>
</evidence>
<comment type="caution">
    <text evidence="3">The sequence shown here is derived from an EMBL/GenBank/DDBJ whole genome shotgun (WGS) entry which is preliminary data.</text>
</comment>
<accession>A0A9Q1JVK9</accession>
<sequence>MAGVENKRLSAFLESGIYKFPNSNAVFVDPVRILNRNYSRFRVSPSAYYSRFFNPKFDAQPLQNEDEAQKSRFSVNNRKRKRNQKKKIKQHYALNEKELRAEQRHEDIRPFLVKAQEELIRAKELLEVMCELNCEKKGWEPCIDSNRGVTEEVSFVELGKVWQAPLYEIAIDISQINEEDEENKASPINQHLNQKLLPIFNNFVSNETNDDVVAEFLTSQYVLPKDSSFYMVHHFHLLIKFCLLLVSVSDHTYNLDLEGLPLYLEVLYDLDRGFNCILIDPPWENRSAYQKSMYPTLPNRYFLSIPIRQLTHARGALVALWVTNREKLRNFVENELFPAWGVTHVATWYWLKVKANGSLICDVDLFHHRPYECLLLGFCGGEVVDSELQFMANTLKDKQVIITIPGDYSRKPPVGELLVEYVPGLRAARCIELFARELMAGRTAWGNEPLRFQELKYFSRKITRLTN</sequence>
<dbReference type="InterPro" id="IPR007757">
    <property type="entry name" value="MT-A70-like"/>
</dbReference>
<dbReference type="PANTHER" id="PTHR12829">
    <property type="entry name" value="N6-ADENOSINE-METHYLTRANSFERASE"/>
    <property type="match status" value="1"/>
</dbReference>
<feature type="compositionally biased region" description="Basic residues" evidence="2">
    <location>
        <begin position="77"/>
        <end position="87"/>
    </location>
</feature>
<evidence type="ECO:0000313" key="4">
    <source>
        <dbReference type="Proteomes" id="UP001153076"/>
    </source>
</evidence>
<organism evidence="3 4">
    <name type="scientific">Carnegiea gigantea</name>
    <dbReference type="NCBI Taxonomy" id="171969"/>
    <lineage>
        <taxon>Eukaryota</taxon>
        <taxon>Viridiplantae</taxon>
        <taxon>Streptophyta</taxon>
        <taxon>Embryophyta</taxon>
        <taxon>Tracheophyta</taxon>
        <taxon>Spermatophyta</taxon>
        <taxon>Magnoliopsida</taxon>
        <taxon>eudicotyledons</taxon>
        <taxon>Gunneridae</taxon>
        <taxon>Pentapetalae</taxon>
        <taxon>Caryophyllales</taxon>
        <taxon>Cactineae</taxon>
        <taxon>Cactaceae</taxon>
        <taxon>Cactoideae</taxon>
        <taxon>Echinocereeae</taxon>
        <taxon>Carnegiea</taxon>
    </lineage>
</organism>
<dbReference type="PROSITE" id="PS51143">
    <property type="entry name" value="MT_A70"/>
    <property type="match status" value="1"/>
</dbReference>
<proteinExistence type="inferred from homology"/>
<comment type="similarity">
    <text evidence="1">Belongs to the MT-A70-like family.</text>
</comment>
<name>A0A9Q1JVK9_9CARY</name>
<dbReference type="PANTHER" id="PTHR12829:SF4">
    <property type="entry name" value="N(6)-ADENINE-SPECIFIC METHYLTRANSFERASE METTL4"/>
    <property type="match status" value="1"/>
</dbReference>
<gene>
    <name evidence="3" type="ORF">Cgig2_028986</name>
</gene>
<dbReference type="Proteomes" id="UP001153076">
    <property type="component" value="Unassembled WGS sequence"/>
</dbReference>
<dbReference type="GO" id="GO:0008168">
    <property type="term" value="F:methyltransferase activity"/>
    <property type="evidence" value="ECO:0007669"/>
    <property type="project" value="TreeGrafter"/>
</dbReference>
<feature type="region of interest" description="Disordered" evidence="2">
    <location>
        <begin position="64"/>
        <end position="87"/>
    </location>
</feature>
<reference evidence="3" key="1">
    <citation type="submission" date="2022-04" db="EMBL/GenBank/DDBJ databases">
        <title>Carnegiea gigantea Genome sequencing and assembly v2.</title>
        <authorList>
            <person name="Copetti D."/>
            <person name="Sanderson M.J."/>
            <person name="Burquez A."/>
            <person name="Wojciechowski M.F."/>
        </authorList>
    </citation>
    <scope>NUCLEOTIDE SEQUENCE</scope>
    <source>
        <strain evidence="3">SGP5-SGP5p</strain>
        <tissue evidence="3">Aerial part</tissue>
    </source>
</reference>
<evidence type="ECO:0008006" key="5">
    <source>
        <dbReference type="Google" id="ProtNLM"/>
    </source>
</evidence>
<dbReference type="AlphaFoldDB" id="A0A9Q1JVK9"/>
<dbReference type="GO" id="GO:0005634">
    <property type="term" value="C:nucleus"/>
    <property type="evidence" value="ECO:0007669"/>
    <property type="project" value="TreeGrafter"/>
</dbReference>
<dbReference type="Pfam" id="PF05063">
    <property type="entry name" value="MT-A70"/>
    <property type="match status" value="1"/>
</dbReference>
<protein>
    <recommendedName>
        <fullName evidence="5">Methyltransferase-like protein 2</fullName>
    </recommendedName>
</protein>